<evidence type="ECO:0000256" key="1">
    <source>
        <dbReference type="SAM" id="MobiDB-lite"/>
    </source>
</evidence>
<sequence>MSMVDEERVLREQLRRSAEEAWVEVDLERVVAQGRGLARRGRLRTGAAAIACLACLGTAGGMLLQARPGAEGSAALPAAPPSSAPASPGPGQDGSLVLQLPDGQGPVLVRPHGPGAATIHALDQDGRAGEGSQLSAGAPLYSSEVFCSSCTAGLLPGQAEDVVAVPSVSGRPATVTGLLPGANGTVVVSAGQVKAYLWRTPDGSFTDSTGIGTGSADFTEAGVTVVDDPALGVAAVLGEGWSSGAIPLARGEVLASHRQEQVGTDGRRSQAVLLLPPGADRVTASWSTTVSGHRLLTRPVSLVGDTAVLVEASGARAAGLTVHWVDAQGNQHRTVLAP</sequence>
<protein>
    <submittedName>
        <fullName evidence="2">Uncharacterized protein</fullName>
    </submittedName>
</protein>
<reference evidence="3" key="1">
    <citation type="journal article" date="2019" name="Int. J. Syst. Evol. Microbiol.">
        <title>The Global Catalogue of Microorganisms (GCM) 10K type strain sequencing project: providing services to taxonomists for standard genome sequencing and annotation.</title>
        <authorList>
            <consortium name="The Broad Institute Genomics Platform"/>
            <consortium name="The Broad Institute Genome Sequencing Center for Infectious Disease"/>
            <person name="Wu L."/>
            <person name="Ma J."/>
        </authorList>
    </citation>
    <scope>NUCLEOTIDE SEQUENCE [LARGE SCALE GENOMIC DNA]</scope>
    <source>
        <strain evidence="3">CAIM 431</strain>
    </source>
</reference>
<name>A0ABW4S0D4_9ACTN</name>
<dbReference type="EMBL" id="JBHUFZ010000033">
    <property type="protein sequence ID" value="MFD1891368.1"/>
    <property type="molecule type" value="Genomic_DNA"/>
</dbReference>
<dbReference type="RefSeq" id="WP_343875727.1">
    <property type="nucleotide sequence ID" value="NZ_BAAAIX010000034.1"/>
</dbReference>
<organism evidence="2 3">
    <name type="scientific">Luteococcus peritonei</name>
    <dbReference type="NCBI Taxonomy" id="88874"/>
    <lineage>
        <taxon>Bacteria</taxon>
        <taxon>Bacillati</taxon>
        <taxon>Actinomycetota</taxon>
        <taxon>Actinomycetes</taxon>
        <taxon>Propionibacteriales</taxon>
        <taxon>Propionibacteriaceae</taxon>
        <taxon>Luteococcus</taxon>
    </lineage>
</organism>
<accession>A0ABW4S0D4</accession>
<dbReference type="Proteomes" id="UP001597326">
    <property type="component" value="Unassembled WGS sequence"/>
</dbReference>
<evidence type="ECO:0000313" key="2">
    <source>
        <dbReference type="EMBL" id="MFD1891368.1"/>
    </source>
</evidence>
<evidence type="ECO:0000313" key="3">
    <source>
        <dbReference type="Proteomes" id="UP001597326"/>
    </source>
</evidence>
<gene>
    <name evidence="2" type="ORF">ACFSCS_14430</name>
</gene>
<feature type="region of interest" description="Disordered" evidence="1">
    <location>
        <begin position="72"/>
        <end position="103"/>
    </location>
</feature>
<comment type="caution">
    <text evidence="2">The sequence shown here is derived from an EMBL/GenBank/DDBJ whole genome shotgun (WGS) entry which is preliminary data.</text>
</comment>
<proteinExistence type="predicted"/>
<keyword evidence="3" id="KW-1185">Reference proteome</keyword>